<keyword evidence="1" id="KW-0812">Transmembrane</keyword>
<sequence length="166" mass="18767">MTKTRQIIYAVVLNRGFLLFPLVLISLLVGSITADDLRFLLGHMDTHGYQRVIDNESTITILLIGFGAIMDGRKIFSKRLLESKNDPTLEQHSALNATSEYYGFMLIVIGIAVEIVDQITRYLRTFDIDIMAFEAIFSLVFNVIALIVMLKAAYRIAAIDIEKHQL</sequence>
<keyword evidence="1" id="KW-1133">Transmembrane helix</keyword>
<accession>A0A0F4R079</accession>
<proteinExistence type="predicted"/>
<keyword evidence="1" id="KW-0472">Membrane</keyword>
<gene>
    <name evidence="2" type="ORF">TW77_00150</name>
</gene>
<dbReference type="AlphaFoldDB" id="A0A0F4R079"/>
<organism evidence="2 3">
    <name type="scientific">Pseudoalteromonas rubra</name>
    <dbReference type="NCBI Taxonomy" id="43658"/>
    <lineage>
        <taxon>Bacteria</taxon>
        <taxon>Pseudomonadati</taxon>
        <taxon>Pseudomonadota</taxon>
        <taxon>Gammaproteobacteria</taxon>
        <taxon>Alteromonadales</taxon>
        <taxon>Pseudoalteromonadaceae</taxon>
        <taxon>Pseudoalteromonas</taxon>
    </lineage>
</organism>
<keyword evidence="3" id="KW-1185">Reference proteome</keyword>
<dbReference type="OrthoDB" id="6289569at2"/>
<protein>
    <submittedName>
        <fullName evidence="2">Uncharacterized protein</fullName>
    </submittedName>
</protein>
<dbReference type="PATRIC" id="fig|43658.5.peg.28"/>
<reference evidence="2 3" key="1">
    <citation type="journal article" date="2015" name="BMC Genomics">
        <title>Genome mining reveals unlocked bioactive potential of marine Gram-negative bacteria.</title>
        <authorList>
            <person name="Machado H."/>
            <person name="Sonnenschein E.C."/>
            <person name="Melchiorsen J."/>
            <person name="Gram L."/>
        </authorList>
    </citation>
    <scope>NUCLEOTIDE SEQUENCE [LARGE SCALE GENOMIC DNA]</scope>
    <source>
        <strain evidence="2 3">S2471</strain>
    </source>
</reference>
<evidence type="ECO:0000313" key="3">
    <source>
        <dbReference type="Proteomes" id="UP000033452"/>
    </source>
</evidence>
<feature type="transmembrane region" description="Helical" evidence="1">
    <location>
        <begin position="101"/>
        <end position="123"/>
    </location>
</feature>
<feature type="transmembrane region" description="Helical" evidence="1">
    <location>
        <begin position="135"/>
        <end position="154"/>
    </location>
</feature>
<name>A0A0F4R079_9GAMM</name>
<dbReference type="RefSeq" id="WP_046002944.1">
    <property type="nucleotide sequence ID" value="NZ_JXYA01000001.1"/>
</dbReference>
<evidence type="ECO:0000313" key="2">
    <source>
        <dbReference type="EMBL" id="KJZ13351.1"/>
    </source>
</evidence>
<dbReference type="EMBL" id="JXYA01000001">
    <property type="protein sequence ID" value="KJZ13351.1"/>
    <property type="molecule type" value="Genomic_DNA"/>
</dbReference>
<evidence type="ECO:0000256" key="1">
    <source>
        <dbReference type="SAM" id="Phobius"/>
    </source>
</evidence>
<comment type="caution">
    <text evidence="2">The sequence shown here is derived from an EMBL/GenBank/DDBJ whole genome shotgun (WGS) entry which is preliminary data.</text>
</comment>
<dbReference type="Proteomes" id="UP000033452">
    <property type="component" value="Unassembled WGS sequence"/>
</dbReference>
<feature type="transmembrane region" description="Helical" evidence="1">
    <location>
        <begin position="7"/>
        <end position="32"/>
    </location>
</feature>